<accession>A0A5B7F2D0</accession>
<name>A0A5B7F2D0_PORTR</name>
<proteinExistence type="predicted"/>
<reference evidence="1 2" key="1">
    <citation type="submission" date="2019-05" db="EMBL/GenBank/DDBJ databases">
        <title>Another draft genome of Portunus trituberculatus and its Hox gene families provides insights of decapod evolution.</title>
        <authorList>
            <person name="Jeong J.-H."/>
            <person name="Song I."/>
            <person name="Kim S."/>
            <person name="Choi T."/>
            <person name="Kim D."/>
            <person name="Ryu S."/>
            <person name="Kim W."/>
        </authorList>
    </citation>
    <scope>NUCLEOTIDE SEQUENCE [LARGE SCALE GENOMIC DNA]</scope>
    <source>
        <tissue evidence="1">Muscle</tissue>
    </source>
</reference>
<gene>
    <name evidence="1" type="ORF">E2C01_034756</name>
</gene>
<evidence type="ECO:0000313" key="1">
    <source>
        <dbReference type="EMBL" id="MPC41171.1"/>
    </source>
</evidence>
<protein>
    <submittedName>
        <fullName evidence="1">Uncharacterized protein</fullName>
    </submittedName>
</protein>
<comment type="caution">
    <text evidence="1">The sequence shown here is derived from an EMBL/GenBank/DDBJ whole genome shotgun (WGS) entry which is preliminary data.</text>
</comment>
<organism evidence="1 2">
    <name type="scientific">Portunus trituberculatus</name>
    <name type="common">Swimming crab</name>
    <name type="synonym">Neptunus trituberculatus</name>
    <dbReference type="NCBI Taxonomy" id="210409"/>
    <lineage>
        <taxon>Eukaryota</taxon>
        <taxon>Metazoa</taxon>
        <taxon>Ecdysozoa</taxon>
        <taxon>Arthropoda</taxon>
        <taxon>Crustacea</taxon>
        <taxon>Multicrustacea</taxon>
        <taxon>Malacostraca</taxon>
        <taxon>Eumalacostraca</taxon>
        <taxon>Eucarida</taxon>
        <taxon>Decapoda</taxon>
        <taxon>Pleocyemata</taxon>
        <taxon>Brachyura</taxon>
        <taxon>Eubrachyura</taxon>
        <taxon>Portunoidea</taxon>
        <taxon>Portunidae</taxon>
        <taxon>Portuninae</taxon>
        <taxon>Portunus</taxon>
    </lineage>
</organism>
<dbReference type="AlphaFoldDB" id="A0A5B7F2D0"/>
<dbReference type="EMBL" id="VSRR010004955">
    <property type="protein sequence ID" value="MPC41171.1"/>
    <property type="molecule type" value="Genomic_DNA"/>
</dbReference>
<sequence>MNTRTPARAAVEIYCTASNCNSGRNLSTIKTTLYIILFPELNPQEVRQRSPLIGRYSSSPLGLTLQHHLLDR</sequence>
<dbReference type="Proteomes" id="UP000324222">
    <property type="component" value="Unassembled WGS sequence"/>
</dbReference>
<keyword evidence="2" id="KW-1185">Reference proteome</keyword>
<evidence type="ECO:0000313" key="2">
    <source>
        <dbReference type="Proteomes" id="UP000324222"/>
    </source>
</evidence>